<gene>
    <name evidence="4" type="ORF">H9761_09165</name>
</gene>
<sequence>MDPRIKKTRRSIINAFLELRARKPLEKITVKELCEKAEINKSTFYTHFTDVFDLSNQLESDVIRQIVENLPHPNYVVEQPKVFTEELFAAFRSQASITGTLFSGSQSGHLIVQLNAALRELIFQAYPQYQDDPFFNIYLSYAIFGGYYAMRESRAYDERTIISAISRITESSSKILFEEAAGARPAEHP</sequence>
<dbReference type="InterPro" id="IPR001647">
    <property type="entry name" value="HTH_TetR"/>
</dbReference>
<name>A0A9D2NE87_9FIRM</name>
<dbReference type="PANTHER" id="PTHR43479">
    <property type="entry name" value="ACREF/ENVCD OPERON REPRESSOR-RELATED"/>
    <property type="match status" value="1"/>
</dbReference>
<evidence type="ECO:0000259" key="3">
    <source>
        <dbReference type="PROSITE" id="PS50977"/>
    </source>
</evidence>
<feature type="domain" description="HTH tetR-type" evidence="3">
    <location>
        <begin position="6"/>
        <end position="66"/>
    </location>
</feature>
<reference evidence="4" key="2">
    <citation type="submission" date="2021-04" db="EMBL/GenBank/DDBJ databases">
        <authorList>
            <person name="Gilroy R."/>
        </authorList>
    </citation>
    <scope>NUCLEOTIDE SEQUENCE</scope>
    <source>
        <strain evidence="4">USAMLcec2-132</strain>
    </source>
</reference>
<comment type="caution">
    <text evidence="4">The sequence shown here is derived from an EMBL/GenBank/DDBJ whole genome shotgun (WGS) entry which is preliminary data.</text>
</comment>
<dbReference type="InterPro" id="IPR050624">
    <property type="entry name" value="HTH-type_Tx_Regulator"/>
</dbReference>
<feature type="DNA-binding region" description="H-T-H motif" evidence="2">
    <location>
        <begin position="29"/>
        <end position="48"/>
    </location>
</feature>
<dbReference type="SUPFAM" id="SSF46689">
    <property type="entry name" value="Homeodomain-like"/>
    <property type="match status" value="1"/>
</dbReference>
<dbReference type="Gene3D" id="1.10.357.10">
    <property type="entry name" value="Tetracycline Repressor, domain 2"/>
    <property type="match status" value="1"/>
</dbReference>
<keyword evidence="1 2" id="KW-0238">DNA-binding</keyword>
<protein>
    <submittedName>
        <fullName evidence="4">TetR/AcrR family transcriptional regulator</fullName>
    </submittedName>
</protein>
<evidence type="ECO:0000256" key="1">
    <source>
        <dbReference type="ARBA" id="ARBA00023125"/>
    </source>
</evidence>
<evidence type="ECO:0000256" key="2">
    <source>
        <dbReference type="PROSITE-ProRule" id="PRU00335"/>
    </source>
</evidence>
<dbReference type="Proteomes" id="UP000823891">
    <property type="component" value="Unassembled WGS sequence"/>
</dbReference>
<reference evidence="4" key="1">
    <citation type="journal article" date="2021" name="PeerJ">
        <title>Extensive microbial diversity within the chicken gut microbiome revealed by metagenomics and culture.</title>
        <authorList>
            <person name="Gilroy R."/>
            <person name="Ravi A."/>
            <person name="Getino M."/>
            <person name="Pursley I."/>
            <person name="Horton D.L."/>
            <person name="Alikhan N.F."/>
            <person name="Baker D."/>
            <person name="Gharbi K."/>
            <person name="Hall N."/>
            <person name="Watson M."/>
            <person name="Adriaenssens E.M."/>
            <person name="Foster-Nyarko E."/>
            <person name="Jarju S."/>
            <person name="Secka A."/>
            <person name="Antonio M."/>
            <person name="Oren A."/>
            <person name="Chaudhuri R.R."/>
            <person name="La Ragione R."/>
            <person name="Hildebrand F."/>
            <person name="Pallen M.J."/>
        </authorList>
    </citation>
    <scope>NUCLEOTIDE SEQUENCE</scope>
    <source>
        <strain evidence="4">USAMLcec2-132</strain>
    </source>
</reference>
<proteinExistence type="predicted"/>
<evidence type="ECO:0000313" key="5">
    <source>
        <dbReference type="Proteomes" id="UP000823891"/>
    </source>
</evidence>
<dbReference type="EMBL" id="DWWS01000032">
    <property type="protein sequence ID" value="HJC23861.1"/>
    <property type="molecule type" value="Genomic_DNA"/>
</dbReference>
<organism evidence="4 5">
    <name type="scientific">Candidatus Eisenbergiella merdavium</name>
    <dbReference type="NCBI Taxonomy" id="2838551"/>
    <lineage>
        <taxon>Bacteria</taxon>
        <taxon>Bacillati</taxon>
        <taxon>Bacillota</taxon>
        <taxon>Clostridia</taxon>
        <taxon>Lachnospirales</taxon>
        <taxon>Lachnospiraceae</taxon>
        <taxon>Eisenbergiella</taxon>
    </lineage>
</organism>
<accession>A0A9D2NE87</accession>
<dbReference type="PROSITE" id="PS50977">
    <property type="entry name" value="HTH_TETR_2"/>
    <property type="match status" value="1"/>
</dbReference>
<evidence type="ECO:0000313" key="4">
    <source>
        <dbReference type="EMBL" id="HJC23861.1"/>
    </source>
</evidence>
<dbReference type="InterPro" id="IPR009057">
    <property type="entry name" value="Homeodomain-like_sf"/>
</dbReference>
<dbReference type="GO" id="GO:0003677">
    <property type="term" value="F:DNA binding"/>
    <property type="evidence" value="ECO:0007669"/>
    <property type="project" value="UniProtKB-UniRule"/>
</dbReference>
<dbReference type="AlphaFoldDB" id="A0A9D2NE87"/>
<dbReference type="PANTHER" id="PTHR43479:SF7">
    <property type="entry name" value="TETR-FAMILY TRANSCRIPTIONAL REGULATOR"/>
    <property type="match status" value="1"/>
</dbReference>